<dbReference type="CDD" id="cd24082">
    <property type="entry name" value="ASKHA_NBD_GspK-like"/>
    <property type="match status" value="1"/>
</dbReference>
<dbReference type="AlphaFoldDB" id="A4Y4C1"/>
<feature type="domain" description="ATPase BadF/BadG/BcrA/BcrD type" evidence="1">
    <location>
        <begin position="20"/>
        <end position="270"/>
    </location>
</feature>
<dbReference type="HOGENOM" id="CLU_016274_2_0_6"/>
<dbReference type="PANTHER" id="PTHR43190">
    <property type="entry name" value="N-ACETYL-D-GLUCOSAMINE KINASE"/>
    <property type="match status" value="1"/>
</dbReference>
<organism evidence="2">
    <name type="scientific">Shewanella putrefaciens (strain CN-32 / ATCC BAA-453)</name>
    <dbReference type="NCBI Taxonomy" id="319224"/>
    <lineage>
        <taxon>Bacteria</taxon>
        <taxon>Pseudomonadati</taxon>
        <taxon>Pseudomonadota</taxon>
        <taxon>Gammaproteobacteria</taxon>
        <taxon>Alteromonadales</taxon>
        <taxon>Shewanellaceae</taxon>
        <taxon>Shewanella</taxon>
    </lineage>
</organism>
<evidence type="ECO:0000313" key="2">
    <source>
        <dbReference type="EMBL" id="ABP74804.1"/>
    </source>
</evidence>
<dbReference type="SUPFAM" id="SSF53067">
    <property type="entry name" value="Actin-like ATPase domain"/>
    <property type="match status" value="2"/>
</dbReference>
<accession>A4Y4C1</accession>
<dbReference type="Gene3D" id="3.30.420.40">
    <property type="match status" value="2"/>
</dbReference>
<name>A4Y4C1_SHEPC</name>
<dbReference type="PANTHER" id="PTHR43190:SF3">
    <property type="entry name" value="N-ACETYL-D-GLUCOSAMINE KINASE"/>
    <property type="match status" value="1"/>
</dbReference>
<dbReference type="InterPro" id="IPR043129">
    <property type="entry name" value="ATPase_NBD"/>
</dbReference>
<gene>
    <name evidence="2" type="ordered locus">Sputcn32_1076</name>
</gene>
<dbReference type="NCBIfam" id="NF046058">
    <property type="entry name" value="NagK_SO3507"/>
    <property type="match status" value="1"/>
</dbReference>
<evidence type="ECO:0000259" key="1">
    <source>
        <dbReference type="Pfam" id="PF01869"/>
    </source>
</evidence>
<dbReference type="EMBL" id="CP000681">
    <property type="protein sequence ID" value="ABP74804.1"/>
    <property type="molecule type" value="Genomic_DNA"/>
</dbReference>
<dbReference type="Pfam" id="PF01869">
    <property type="entry name" value="BcrAD_BadFG"/>
    <property type="match status" value="1"/>
</dbReference>
<reference evidence="2" key="1">
    <citation type="submission" date="2007-04" db="EMBL/GenBank/DDBJ databases">
        <title>Complete sequence of Shewanella putrefaciens CN-32.</title>
        <authorList>
            <consortium name="US DOE Joint Genome Institute"/>
            <person name="Copeland A."/>
            <person name="Lucas S."/>
            <person name="Lapidus A."/>
            <person name="Barry K."/>
            <person name="Detter J.C."/>
            <person name="Glavina del Rio T."/>
            <person name="Hammon N."/>
            <person name="Israni S."/>
            <person name="Dalin E."/>
            <person name="Tice H."/>
            <person name="Pitluck S."/>
            <person name="Chain P."/>
            <person name="Malfatti S."/>
            <person name="Shin M."/>
            <person name="Vergez L."/>
            <person name="Schmutz J."/>
            <person name="Larimer F."/>
            <person name="Land M."/>
            <person name="Hauser L."/>
            <person name="Kyrpides N."/>
            <person name="Mikhailova N."/>
            <person name="Romine M.F."/>
            <person name="Fredrickson J."/>
            <person name="Tiedje J."/>
            <person name="Richardson P."/>
        </authorList>
    </citation>
    <scope>NUCLEOTIDE SEQUENCE [LARGE SCALE GENOMIC DNA]</scope>
    <source>
        <strain evidence="2">CN-32</strain>
    </source>
</reference>
<dbReference type="STRING" id="319224.Sputcn32_1076"/>
<dbReference type="InterPro" id="IPR002731">
    <property type="entry name" value="ATPase_BadF"/>
</dbReference>
<proteinExistence type="predicted"/>
<protein>
    <submittedName>
        <fullName evidence="2">ATPase, BadF/BadG/BcrA/BcrD type</fullName>
    </submittedName>
</protein>
<dbReference type="InterPro" id="IPR052519">
    <property type="entry name" value="Euk-type_GlcNAc_Kinase"/>
</dbReference>
<sequence length="318" mass="32854">MIGEEGVMGLVQTKDQPLFIGVDGGGSKCRATIYCADGTVLGTGVAGRANPLHGLAQTFESIQASTRLALLDAGMNESDSYLLVAGLGLAGVNVPRLYRDVTNWQHPFAAMYVTTDLHTACIGAHGGANGAVIITGTGSCGYAHVGDTSLSIGGYGFALGDKGSGAWLGLKAAEHVLLALDGFAVPTRLTDMLLNEFGVTDALGIVENLAGKSSSCYAALARSVLDCANEGDAVATAIVQEGADYISDMARKLFSLNPVRFSMIGGLAEPLQAWLGADVVAKISETLAPPELGAMYFAQQEFNKSLSVRIGTEAKSCI</sequence>
<dbReference type="eggNOG" id="COG2971">
    <property type="taxonomic scope" value="Bacteria"/>
</dbReference>
<dbReference type="KEGG" id="spc:Sputcn32_1076"/>